<dbReference type="FunFam" id="3.30.930.10:FF:000017">
    <property type="entry name" value="Elongation factor P--(R)-beta-lysine ligase"/>
    <property type="match status" value="1"/>
</dbReference>
<gene>
    <name evidence="7" type="ORF">CWE23_11145</name>
</gene>
<keyword evidence="2 7" id="KW-0436">Ligase</keyword>
<dbReference type="InterPro" id="IPR004525">
    <property type="entry name" value="EpmA"/>
</dbReference>
<evidence type="ECO:0000256" key="1">
    <source>
        <dbReference type="ARBA" id="ARBA00011738"/>
    </source>
</evidence>
<keyword evidence="3" id="KW-0547">Nucleotide-binding</keyword>
<sequence>MDWRSQASIEVLQQRAELMRRVRQFFYDRKVLEVDTPALSQRGVTDCHLENLVTTLSADATGQALELFLQTSPEYAMKRLLAQYKTSIYQLSHVFRDDEIGRHHNPEFMMLEWYRIGFSMNDLIAEVAELLTDCINAPATDIITYQQAFLEHTQCDPLTAAGRDALHQRLKQRDDTASWMQAETDTDTMLQLAFYLWVEPNLPADRPVAITHFPATQAALARLSETDDRVALRFEIYYQGIELANGYDELIDSAVQAQRFAQDNELRQAHSKLMKAPDERLLAALEHGMPTCAGVALGFDRLLMIATGADHIAQVQPFSVANC</sequence>
<evidence type="ECO:0000259" key="6">
    <source>
        <dbReference type="PROSITE" id="PS50862"/>
    </source>
</evidence>
<accession>A0AA94EDT4</accession>
<dbReference type="SUPFAM" id="SSF55681">
    <property type="entry name" value="Class II aaRS and biotin synthetases"/>
    <property type="match status" value="1"/>
</dbReference>
<name>A0AA94EDT4_9GAMM</name>
<dbReference type="InterPro" id="IPR045864">
    <property type="entry name" value="aa-tRNA-synth_II/BPL/LPL"/>
</dbReference>
<dbReference type="GO" id="GO:0004824">
    <property type="term" value="F:lysine-tRNA ligase activity"/>
    <property type="evidence" value="ECO:0007669"/>
    <property type="project" value="UniProtKB-EC"/>
</dbReference>
<keyword evidence="4" id="KW-0067">ATP-binding</keyword>
<dbReference type="InterPro" id="IPR018149">
    <property type="entry name" value="Lys-tRNA-synth_II_C"/>
</dbReference>
<dbReference type="RefSeq" id="WP_105307337.1">
    <property type="nucleotide sequence ID" value="NZ_PIPS01000004.1"/>
</dbReference>
<comment type="catalytic activity">
    <reaction evidence="5">
        <text>D-beta-lysine + L-lysyl-[protein] + ATP = N(6)-((3R)-3,6-diaminohexanoyl)-L-lysyl-[protein] + AMP + diphosphate + H(+)</text>
        <dbReference type="Rhea" id="RHEA:83435"/>
        <dbReference type="Rhea" id="RHEA-COMP:9752"/>
        <dbReference type="Rhea" id="RHEA-COMP:20131"/>
        <dbReference type="ChEBI" id="CHEBI:15378"/>
        <dbReference type="ChEBI" id="CHEBI:29969"/>
        <dbReference type="ChEBI" id="CHEBI:30616"/>
        <dbReference type="ChEBI" id="CHEBI:33019"/>
        <dbReference type="ChEBI" id="CHEBI:84138"/>
        <dbReference type="ChEBI" id="CHEBI:156053"/>
        <dbReference type="ChEBI" id="CHEBI:456215"/>
    </reaction>
    <physiologicalReaction direction="left-to-right" evidence="5">
        <dbReference type="Rhea" id="RHEA:83436"/>
    </physiologicalReaction>
</comment>
<evidence type="ECO:0000256" key="3">
    <source>
        <dbReference type="ARBA" id="ARBA00022741"/>
    </source>
</evidence>
<dbReference type="GO" id="GO:0005524">
    <property type="term" value="F:ATP binding"/>
    <property type="evidence" value="ECO:0007669"/>
    <property type="project" value="UniProtKB-KW"/>
</dbReference>
<dbReference type="GO" id="GO:0005829">
    <property type="term" value="C:cytosol"/>
    <property type="evidence" value="ECO:0007669"/>
    <property type="project" value="TreeGrafter"/>
</dbReference>
<dbReference type="NCBIfam" id="NF006828">
    <property type="entry name" value="PRK09350.1"/>
    <property type="match status" value="1"/>
</dbReference>
<dbReference type="PROSITE" id="PS50862">
    <property type="entry name" value="AA_TRNA_LIGASE_II"/>
    <property type="match status" value="1"/>
</dbReference>
<dbReference type="Pfam" id="PF00152">
    <property type="entry name" value="tRNA-synt_2"/>
    <property type="match status" value="1"/>
</dbReference>
<dbReference type="NCBIfam" id="TIGR00462">
    <property type="entry name" value="genX"/>
    <property type="match status" value="1"/>
</dbReference>
<dbReference type="InterPro" id="IPR004364">
    <property type="entry name" value="Aa-tRNA-synt_II"/>
</dbReference>
<evidence type="ECO:0000313" key="8">
    <source>
        <dbReference type="Proteomes" id="UP000286680"/>
    </source>
</evidence>
<dbReference type="Gene3D" id="3.30.930.10">
    <property type="entry name" value="Bira Bifunctional Protein, Domain 2"/>
    <property type="match status" value="1"/>
</dbReference>
<keyword evidence="7" id="KW-0251">Elongation factor</keyword>
<proteinExistence type="predicted"/>
<dbReference type="GO" id="GO:0000049">
    <property type="term" value="F:tRNA binding"/>
    <property type="evidence" value="ECO:0007669"/>
    <property type="project" value="TreeGrafter"/>
</dbReference>
<evidence type="ECO:0000256" key="4">
    <source>
        <dbReference type="ARBA" id="ARBA00022840"/>
    </source>
</evidence>
<comment type="subunit">
    <text evidence="1">Homodimer.</text>
</comment>
<dbReference type="GO" id="GO:0006430">
    <property type="term" value="P:lysyl-tRNA aminoacylation"/>
    <property type="evidence" value="ECO:0007669"/>
    <property type="project" value="InterPro"/>
</dbReference>
<dbReference type="PANTHER" id="PTHR42918:SF6">
    <property type="entry name" value="ELONGATION FACTOR P--(R)-BETA-LYSINE LIGASE"/>
    <property type="match status" value="1"/>
</dbReference>
<dbReference type="EMBL" id="PIPS01000004">
    <property type="protein sequence ID" value="RUO40164.1"/>
    <property type="molecule type" value="Genomic_DNA"/>
</dbReference>
<dbReference type="Proteomes" id="UP000286680">
    <property type="component" value="Unassembled WGS sequence"/>
</dbReference>
<dbReference type="PANTHER" id="PTHR42918">
    <property type="entry name" value="LYSYL-TRNA SYNTHETASE"/>
    <property type="match status" value="1"/>
</dbReference>
<feature type="domain" description="Aminoacyl-transfer RNA synthetases class-II family profile" evidence="6">
    <location>
        <begin position="15"/>
        <end position="317"/>
    </location>
</feature>
<keyword evidence="8" id="KW-1185">Reference proteome</keyword>
<organism evidence="7 8">
    <name type="scientific">Idiomarina aquatica</name>
    <dbReference type="NCBI Taxonomy" id="1327752"/>
    <lineage>
        <taxon>Bacteria</taxon>
        <taxon>Pseudomonadati</taxon>
        <taxon>Pseudomonadota</taxon>
        <taxon>Gammaproteobacteria</taxon>
        <taxon>Alteromonadales</taxon>
        <taxon>Idiomarinaceae</taxon>
        <taxon>Idiomarina</taxon>
    </lineage>
</organism>
<dbReference type="EC" id="6.1.1.6" evidence="7"/>
<evidence type="ECO:0000313" key="7">
    <source>
        <dbReference type="EMBL" id="RUO40164.1"/>
    </source>
</evidence>
<evidence type="ECO:0000256" key="2">
    <source>
        <dbReference type="ARBA" id="ARBA00022598"/>
    </source>
</evidence>
<protein>
    <submittedName>
        <fullName evidence="7">Elongation factor P lysine(34) lysyltransferase</fullName>
        <ecNumber evidence="7">6.1.1.6</ecNumber>
    </submittedName>
</protein>
<dbReference type="InterPro" id="IPR006195">
    <property type="entry name" value="aa-tRNA-synth_II"/>
</dbReference>
<comment type="caution">
    <text evidence="7">The sequence shown here is derived from an EMBL/GenBank/DDBJ whole genome shotgun (WGS) entry which is preliminary data.</text>
</comment>
<evidence type="ECO:0000256" key="5">
    <source>
        <dbReference type="ARBA" id="ARBA00052794"/>
    </source>
</evidence>
<dbReference type="AlphaFoldDB" id="A0AA94EDT4"/>
<reference evidence="8" key="1">
    <citation type="journal article" date="2018" name="Front. Microbiol.">
        <title>Genome-Based Analysis Reveals the Taxonomy and Diversity of the Family Idiomarinaceae.</title>
        <authorList>
            <person name="Liu Y."/>
            <person name="Lai Q."/>
            <person name="Shao Z."/>
        </authorList>
    </citation>
    <scope>NUCLEOTIDE SEQUENCE [LARGE SCALE GENOMIC DNA]</scope>
    <source>
        <strain evidence="8">SN-14</strain>
    </source>
</reference>
<dbReference type="PRINTS" id="PR00982">
    <property type="entry name" value="TRNASYNTHLYS"/>
</dbReference>
<keyword evidence="7" id="KW-0648">Protein biosynthesis</keyword>
<dbReference type="GO" id="GO:0003746">
    <property type="term" value="F:translation elongation factor activity"/>
    <property type="evidence" value="ECO:0007669"/>
    <property type="project" value="UniProtKB-KW"/>
</dbReference>